<organism evidence="2">
    <name type="scientific">Picea glauca</name>
    <name type="common">White spruce</name>
    <name type="synonym">Pinus glauca</name>
    <dbReference type="NCBI Taxonomy" id="3330"/>
    <lineage>
        <taxon>Eukaryota</taxon>
        <taxon>Viridiplantae</taxon>
        <taxon>Streptophyta</taxon>
        <taxon>Embryophyta</taxon>
        <taxon>Tracheophyta</taxon>
        <taxon>Spermatophyta</taxon>
        <taxon>Pinopsida</taxon>
        <taxon>Pinidae</taxon>
        <taxon>Conifers I</taxon>
        <taxon>Pinales</taxon>
        <taxon>Pinaceae</taxon>
        <taxon>Picea</taxon>
    </lineage>
</organism>
<evidence type="ECO:0000256" key="1">
    <source>
        <dbReference type="SAM" id="Phobius"/>
    </source>
</evidence>
<geneLocation type="mitochondrion" evidence="2"/>
<keyword evidence="1" id="KW-0812">Transmembrane</keyword>
<reference evidence="2" key="1">
    <citation type="journal article" date="2015" name="Genome Biol. Evol.">
        <title>Organellar Genomes of White Spruce (Picea glauca): Assembly and Annotation.</title>
        <authorList>
            <person name="Jackman S.D."/>
            <person name="Warren R.L."/>
            <person name="Gibb E.A."/>
            <person name="Vandervalk B.P."/>
            <person name="Mohamadi H."/>
            <person name="Chu J."/>
            <person name="Raymond A."/>
            <person name="Pleasance S."/>
            <person name="Coope R."/>
            <person name="Wildung M.R."/>
            <person name="Ritland C.E."/>
            <person name="Bousquet J."/>
            <person name="Jones S.J."/>
            <person name="Bohlmann J."/>
            <person name="Birol I."/>
        </authorList>
    </citation>
    <scope>NUCLEOTIDE SEQUENCE [LARGE SCALE GENOMIC DNA]</scope>
    <source>
        <tissue evidence="2">Flushing bud</tissue>
    </source>
</reference>
<keyword evidence="1" id="KW-0472">Membrane</keyword>
<sequence length="67" mass="7400">MGSAPLSAPFTLALTFRLHSILRIYLYAALLPFLQAYSFVCMRAPTGAVRYLLVSCSPMASLFRLSL</sequence>
<keyword evidence="2" id="KW-0496">Mitochondrion</keyword>
<dbReference type="AlphaFoldDB" id="A0A117NG08"/>
<keyword evidence="1" id="KW-1133">Transmembrane helix</keyword>
<feature type="transmembrane region" description="Helical" evidence="1">
    <location>
        <begin position="20"/>
        <end position="40"/>
    </location>
</feature>
<name>A0A117NG08_PICGL</name>
<dbReference type="EMBL" id="LKAM01000014">
    <property type="protein sequence ID" value="KUM46028.1"/>
    <property type="molecule type" value="Genomic_DNA"/>
</dbReference>
<proteinExistence type="predicted"/>
<comment type="caution">
    <text evidence="2">The sequence shown here is derived from an EMBL/GenBank/DDBJ whole genome shotgun (WGS) entry which is preliminary data.</text>
</comment>
<protein>
    <submittedName>
        <fullName evidence="2">Uncharacterized protein</fullName>
    </submittedName>
</protein>
<gene>
    <name evidence="2" type="ORF">ABT39_MTgene2131</name>
</gene>
<accession>A0A117NG08</accession>
<evidence type="ECO:0000313" key="2">
    <source>
        <dbReference type="EMBL" id="KUM46028.1"/>
    </source>
</evidence>